<feature type="coiled-coil region" evidence="5">
    <location>
        <begin position="906"/>
        <end position="957"/>
    </location>
</feature>
<evidence type="ECO:0000313" key="9">
    <source>
        <dbReference type="Proteomes" id="UP000283255"/>
    </source>
</evidence>
<dbReference type="OrthoDB" id="6722439at2"/>
<dbReference type="GO" id="GO:0007059">
    <property type="term" value="P:chromosome segregation"/>
    <property type="evidence" value="ECO:0007669"/>
    <property type="project" value="UniProtKB-KW"/>
</dbReference>
<dbReference type="InterPro" id="IPR007406">
    <property type="entry name" value="MukB_N_dom"/>
</dbReference>
<dbReference type="Gene3D" id="1.20.5.420">
    <property type="entry name" value="Immunoglobulin FC, subunit C"/>
    <property type="match status" value="1"/>
</dbReference>
<dbReference type="InterPro" id="IPR027417">
    <property type="entry name" value="P-loop_NTPase"/>
</dbReference>
<keyword evidence="5" id="KW-0175">Coiled coil</keyword>
<dbReference type="SUPFAM" id="SSF52540">
    <property type="entry name" value="P-loop containing nucleoside triphosphate hydrolases"/>
    <property type="match status" value="1"/>
</dbReference>
<dbReference type="Pfam" id="PF16330">
    <property type="entry name" value="MukB_hinge"/>
    <property type="match status" value="1"/>
</dbReference>
<dbReference type="Pfam" id="PF04310">
    <property type="entry name" value="MukB"/>
    <property type="match status" value="1"/>
</dbReference>
<evidence type="ECO:0000313" key="8">
    <source>
        <dbReference type="EMBL" id="RJG48114.1"/>
    </source>
</evidence>
<keyword evidence="2" id="KW-0159">Chromosome partition</keyword>
<feature type="coiled-coil region" evidence="5">
    <location>
        <begin position="295"/>
        <end position="412"/>
    </location>
</feature>
<reference evidence="8 9" key="1">
    <citation type="submission" date="2018-09" db="EMBL/GenBank/DDBJ databases">
        <authorList>
            <person name="Wang F."/>
        </authorList>
    </citation>
    <scope>NUCLEOTIDE SEQUENCE [LARGE SCALE GENOMIC DNA]</scope>
    <source>
        <strain evidence="8 9">PLHSC7-2</strain>
    </source>
</reference>
<keyword evidence="4" id="KW-0238">DNA-binding</keyword>
<dbReference type="Gene3D" id="3.40.1140.10">
    <property type="match status" value="2"/>
</dbReference>
<keyword evidence="1" id="KW-0963">Cytoplasm</keyword>
<keyword evidence="9" id="KW-1185">Reference proteome</keyword>
<dbReference type="InterPro" id="IPR042501">
    <property type="entry name" value="MukB_hinge_sf"/>
</dbReference>
<evidence type="ECO:0000256" key="3">
    <source>
        <dbReference type="ARBA" id="ARBA00023067"/>
    </source>
</evidence>
<dbReference type="GO" id="GO:0003677">
    <property type="term" value="F:DNA binding"/>
    <property type="evidence" value="ECO:0007669"/>
    <property type="project" value="UniProtKB-KW"/>
</dbReference>
<name>A0A418YFT0_9GAMM</name>
<dbReference type="Pfam" id="PF13558">
    <property type="entry name" value="SbcC_Walker_B"/>
    <property type="match status" value="1"/>
</dbReference>
<feature type="domain" description="MukB hinge" evidence="7">
    <location>
        <begin position="647"/>
        <end position="811"/>
    </location>
</feature>
<evidence type="ECO:0000259" key="7">
    <source>
        <dbReference type="Pfam" id="PF16330"/>
    </source>
</evidence>
<gene>
    <name evidence="8" type="primary">mukB</name>
    <name evidence="8" type="ORF">D1Z90_08555</name>
</gene>
<dbReference type="GO" id="GO:0009295">
    <property type="term" value="C:nucleoid"/>
    <property type="evidence" value="ECO:0007669"/>
    <property type="project" value="InterPro"/>
</dbReference>
<feature type="domain" description="MukB N-terminal" evidence="6">
    <location>
        <begin position="3"/>
        <end position="227"/>
    </location>
</feature>
<dbReference type="PANTHER" id="PTHR42963">
    <property type="entry name" value="CHROMOSOME PARTITION PROTEIN MUKB"/>
    <property type="match status" value="1"/>
</dbReference>
<keyword evidence="3" id="KW-0226">DNA condensation</keyword>
<dbReference type="PANTHER" id="PTHR42963:SF1">
    <property type="entry name" value="DUF4476 DOMAIN-CONTAINING PROTEIN"/>
    <property type="match status" value="1"/>
</dbReference>
<dbReference type="GO" id="GO:0005737">
    <property type="term" value="C:cytoplasm"/>
    <property type="evidence" value="ECO:0007669"/>
    <property type="project" value="TreeGrafter"/>
</dbReference>
<dbReference type="Proteomes" id="UP000283255">
    <property type="component" value="Unassembled WGS sequence"/>
</dbReference>
<evidence type="ECO:0000256" key="5">
    <source>
        <dbReference type="SAM" id="Coils"/>
    </source>
</evidence>
<evidence type="ECO:0000256" key="2">
    <source>
        <dbReference type="ARBA" id="ARBA00022829"/>
    </source>
</evidence>
<organism evidence="8 9">
    <name type="scientific">Motilimonas pumila</name>
    <dbReference type="NCBI Taxonomy" id="2303987"/>
    <lineage>
        <taxon>Bacteria</taxon>
        <taxon>Pseudomonadati</taxon>
        <taxon>Pseudomonadota</taxon>
        <taxon>Gammaproteobacteria</taxon>
        <taxon>Alteromonadales</taxon>
        <taxon>Alteromonadales genera incertae sedis</taxon>
        <taxon>Motilimonas</taxon>
    </lineage>
</organism>
<dbReference type="InterPro" id="IPR032520">
    <property type="entry name" value="MukB_hinge"/>
</dbReference>
<evidence type="ECO:0000256" key="1">
    <source>
        <dbReference type="ARBA" id="ARBA00022490"/>
    </source>
</evidence>
<dbReference type="EMBL" id="QZCH01000009">
    <property type="protein sequence ID" value="RJG48114.1"/>
    <property type="molecule type" value="Genomic_DNA"/>
</dbReference>
<evidence type="ECO:0000256" key="4">
    <source>
        <dbReference type="ARBA" id="ARBA00023125"/>
    </source>
</evidence>
<sequence length="1479" mass="166292">MANRGKFLSLTMVNWNGFFARTFELDQLVTTLSGGNGAGKSTTMAAFITAMIPDQSLLHFRNTTEAGSSNASRDKGLYGKLKSGPCYSVLQVKNSHDQLIWLGVHLEQIAGRDKKVNITPFAVVDLPAEVKPTELLLETLATGQARVRPLNELRQAVADIEGTRVAKFNSISEYHNFLFEMGVIPKKMRDQKDRSKFYRLIEASLYGGISSTITRSLRDYLLPENSGIRKAFQDMEAAIKENRYTLERIKQTQTDRDLFKNLLTETTHYVAAEYVRLNGQKQALSSDALGQREKLQHTKQVLKEEQHRILFLQNELTHLGQKEEMLEQELEHASDILQRVLQGVALSNKITQYQQDIELTQAQLEEQQEKCEEANMLLLESEEKKQLSEAEVDSLKTQLSDYQQALDIQQTRAIQYNQAVTALSQAQALCQTPQLVPELANQELKQVKRKEAELTEQVLAAKQALSLANAALEKYQGAFNAVAQIVPQVSRSAAFEHAQQALQQRQQYQTRVHNRNSIHTALKDAQRQAQQQRKGQDLIAELQQLSALSLVDSDAIAPQQDALNEQLAMVEAQQAELVDTLATNKQRLVALEQTNSSLTEFAPKWLVANTEKEKLEQSCEQALNSASDVSQVMQQTLAKEQSLKHRKDVLNEEKSQLEAQIRSLQNAGGEANETLSSIAFELGGVLLSDVYDDIPLEDAPYYSALYGPARYGVVVRDLDQAIAKLAEISECPEDLYLIQGDPDAFDEQLNDAQELDQALLIRTDQRQVRYSPFPATPLFGRAAREARIAQCDKARDELIEEFGTVSFEQQKLLRLYNQFNDFISSHLAAAFAEDPQAAIAENQRLAKTLAQQNQQSKGQQQTLANQLNELKHSLRLLGQIEPIADTVFDQEVSSRLIEAEQQQQGLIEAEQYLKQHQQALAILAEQVDYLKHDPADIDALSLRVTQAEMALTETKQQSYALEQVQARLAHFAYSDAQSLLSETSKINDELKNKLAQADTLRQQAISAEKQTRERFNQEQQTKVALDAGLKAKLQTLTENQTELSALGVAISADSESTAKAKKADLQQDLVATRQKRTSSDAHLTITKKEVTTLGASLKAVRKTYQQARAALVKHKLGWSTVKTLAADNDVARRLHRPELAYLDAEELKSMSDKALGSLRAAVAHDEDLRDALRFSEDNRQPERKVMFYVTVYQYLKQRIRHDIIRSDDPVEAIEEMEIELARLTDELKQREGHLSISAHEVASKINNTIRREQNRIRALNQGLQSIAFGQVAGVRLNVSLREAYSSLLNALAEQGSQHQDLFGNSELSFSEAMAKLFQRLNPHIDQGERSHQVLGEALLDYRNYLEMQIEVCRGTEGWLRAESGALSTGEAIGTGQAILLMVLHSWEEESRRFRARDILPCRLLFLDEAARLDARSINTLFELCERQNMQLVIAAPENISPENGTTYKLIRKTHGNHEHVHVVGLRGFGYGKQEVELTV</sequence>
<dbReference type="NCBIfam" id="NF003422">
    <property type="entry name" value="PRK04863.1"/>
    <property type="match status" value="1"/>
</dbReference>
<feature type="coiled-coil region" evidence="5">
    <location>
        <begin position="633"/>
        <end position="674"/>
    </location>
</feature>
<dbReference type="InterPro" id="IPR050308">
    <property type="entry name" value="MukB/SMC"/>
</dbReference>
<dbReference type="RefSeq" id="WP_119910340.1">
    <property type="nucleotide sequence ID" value="NZ_QZCH01000009.1"/>
</dbReference>
<protein>
    <submittedName>
        <fullName evidence="8">Chromosome partition protein MukB</fullName>
    </submittedName>
</protein>
<dbReference type="GO" id="GO:0030261">
    <property type="term" value="P:chromosome condensation"/>
    <property type="evidence" value="ECO:0007669"/>
    <property type="project" value="UniProtKB-KW"/>
</dbReference>
<evidence type="ECO:0000259" key="6">
    <source>
        <dbReference type="Pfam" id="PF04310"/>
    </source>
</evidence>
<reference evidence="8 9" key="2">
    <citation type="submission" date="2019-01" db="EMBL/GenBank/DDBJ databases">
        <title>Motilimonas pumilus sp. nov., isolated from the gut of sea cucumber (Apostichopus japonicus).</title>
        <authorList>
            <person name="Wang F.-Q."/>
            <person name="Ren L.-H."/>
            <person name="Lin Y.-W."/>
            <person name="Sun G.-H."/>
            <person name="Du Z.-J."/>
            <person name="Zhao J.-X."/>
            <person name="Liu X.-J."/>
            <person name="Liu L.-J."/>
        </authorList>
    </citation>
    <scope>NUCLEOTIDE SEQUENCE [LARGE SCALE GENOMIC DNA]</scope>
    <source>
        <strain evidence="8 9">PLHSC7-2</strain>
    </source>
</reference>
<dbReference type="Gene3D" id="3.30.70.3500">
    <property type="entry name" value="MukB, hinge domain"/>
    <property type="match status" value="1"/>
</dbReference>
<accession>A0A418YFT0</accession>
<proteinExistence type="predicted"/>
<comment type="caution">
    <text evidence="8">The sequence shown here is derived from an EMBL/GenBank/DDBJ whole genome shotgun (WGS) entry which is preliminary data.</text>
</comment>
<dbReference type="GO" id="GO:0005524">
    <property type="term" value="F:ATP binding"/>
    <property type="evidence" value="ECO:0007669"/>
    <property type="project" value="InterPro"/>
</dbReference>